<feature type="region of interest" description="Disordered" evidence="9">
    <location>
        <begin position="438"/>
        <end position="501"/>
    </location>
</feature>
<dbReference type="Pfam" id="PF04410">
    <property type="entry name" value="Gar1"/>
    <property type="match status" value="1"/>
</dbReference>
<feature type="compositionally biased region" description="Basic residues" evidence="9">
    <location>
        <begin position="278"/>
        <end position="292"/>
    </location>
</feature>
<dbReference type="InterPro" id="IPR007504">
    <property type="entry name" value="H/ACA_rnp_Gar1/Naf1"/>
</dbReference>
<evidence type="ECO:0000256" key="5">
    <source>
        <dbReference type="ARBA" id="ARBA00022552"/>
    </source>
</evidence>
<dbReference type="GO" id="GO:0005634">
    <property type="term" value="C:nucleus"/>
    <property type="evidence" value="ECO:0007669"/>
    <property type="project" value="UniProtKB-SubCell"/>
</dbReference>
<accession>A0A7M7GAV6</accession>
<dbReference type="Proteomes" id="UP000002358">
    <property type="component" value="Chromosome 5"/>
</dbReference>
<dbReference type="InterPro" id="IPR009000">
    <property type="entry name" value="Transl_B-barrel_sf"/>
</dbReference>
<evidence type="ECO:0000256" key="4">
    <source>
        <dbReference type="ARBA" id="ARBA00022517"/>
    </source>
</evidence>
<dbReference type="KEGG" id="nvi:100122252"/>
<evidence type="ECO:0000313" key="10">
    <source>
        <dbReference type="EnsemblMetazoa" id="XP_001605855"/>
    </source>
</evidence>
<dbReference type="PANTHER" id="PTHR31633">
    <property type="entry name" value="H/ACA RIBONUCLEOPROTEIN COMPLEX NON-CORE SUBUNIT NAF1"/>
    <property type="match status" value="1"/>
</dbReference>
<dbReference type="GO" id="GO:0001522">
    <property type="term" value="P:pseudouridine synthesis"/>
    <property type="evidence" value="ECO:0007669"/>
    <property type="project" value="InterPro"/>
</dbReference>
<feature type="region of interest" description="Disordered" evidence="9">
    <location>
        <begin position="203"/>
        <end position="296"/>
    </location>
</feature>
<feature type="compositionally biased region" description="Pro residues" evidence="9">
    <location>
        <begin position="583"/>
        <end position="599"/>
    </location>
</feature>
<dbReference type="OrthoDB" id="21550at2759"/>
<feature type="compositionally biased region" description="Low complexity" evidence="9">
    <location>
        <begin position="248"/>
        <end position="268"/>
    </location>
</feature>
<evidence type="ECO:0000256" key="2">
    <source>
        <dbReference type="ARBA" id="ARBA00009801"/>
    </source>
</evidence>
<feature type="region of interest" description="Disordered" evidence="9">
    <location>
        <begin position="59"/>
        <end position="81"/>
    </location>
</feature>
<keyword evidence="4" id="KW-0690">Ribosome biogenesis</keyword>
<keyword evidence="6" id="KW-0597">Phosphoprotein</keyword>
<sequence length="599" mass="67019">METEQENVNVNQQNRVSEESGLRNEDGQCSDAALTVCNNKEDKQSSINMTEANIIDDTSNSDVVLSNEGNAPSSESSLTDEHSYANVNNESLSVQQSSTIIENTTSDELMHVESVLPLDTLNNVISNSDKEINNHPNNKDNDVVPMISSEVVEVITISTDDIQKTCTKSKDSENTNLSNEKDAATTADLFYIDNQTSLAAIAAQYDSSDSEEEKDSGNSGRKAVLNIQDYRNKEVVLSSDETSDSESDSSSSDSDSNSDLPGSGSSDSGDSDDEEKVKKVKNKGKNPKKVFKPKSEFDDLPPIEDLKISVPEVLCDPLGEVAWTVEQMVVVRPKPGKPTLNLDTVLFIDKGQRALGHIFDVFGQVAEPHYCVRFNSSDHIQECDIKVGMTVYYCPNTPYTSLVFVSELTKMKAIDDLGDDEPPQFSDDEEEQAYLASLRNKANNKQKDSAGERPMKRKRTNKAGWQSNHPWNSNREHQQISPNVHSPNPRPFYRSQHPWSRPRYQQPNSWNQYNMYPANQWMGQYPQYNEVQPYNEYLAPVQVSPMQMPNVRYPQMQWNPHYPVPQMNAIPVQRFPQTLVPPLTVPPPPPPPPPPNADT</sequence>
<evidence type="ECO:0000256" key="9">
    <source>
        <dbReference type="SAM" id="MobiDB-lite"/>
    </source>
</evidence>
<dbReference type="GO" id="GO:0005732">
    <property type="term" value="C:sno(s)RNA-containing ribonucleoprotein complex"/>
    <property type="evidence" value="ECO:0007669"/>
    <property type="project" value="InterPro"/>
</dbReference>
<dbReference type="SUPFAM" id="SSF50447">
    <property type="entry name" value="Translation proteins"/>
    <property type="match status" value="1"/>
</dbReference>
<keyword evidence="5" id="KW-0698">rRNA processing</keyword>
<dbReference type="GO" id="GO:0000493">
    <property type="term" value="P:box H/ACA snoRNP assembly"/>
    <property type="evidence" value="ECO:0007669"/>
    <property type="project" value="InterPro"/>
</dbReference>
<dbReference type="GO" id="GO:0006364">
    <property type="term" value="P:rRNA processing"/>
    <property type="evidence" value="ECO:0007669"/>
    <property type="project" value="UniProtKB-KW"/>
</dbReference>
<dbReference type="EnsemblMetazoa" id="XM_001605805">
    <property type="protein sequence ID" value="XP_001605855"/>
    <property type="gene ID" value="LOC100122252"/>
</dbReference>
<dbReference type="RefSeq" id="XP_001605855.2">
    <property type="nucleotide sequence ID" value="XM_001605805.5"/>
</dbReference>
<reference evidence="10" key="1">
    <citation type="submission" date="2021-01" db="UniProtKB">
        <authorList>
            <consortium name="EnsemblMetazoa"/>
        </authorList>
    </citation>
    <scope>IDENTIFICATION</scope>
</reference>
<organism evidence="10 11">
    <name type="scientific">Nasonia vitripennis</name>
    <name type="common">Parasitic wasp</name>
    <dbReference type="NCBI Taxonomy" id="7425"/>
    <lineage>
        <taxon>Eukaryota</taxon>
        <taxon>Metazoa</taxon>
        <taxon>Ecdysozoa</taxon>
        <taxon>Arthropoda</taxon>
        <taxon>Hexapoda</taxon>
        <taxon>Insecta</taxon>
        <taxon>Pterygota</taxon>
        <taxon>Neoptera</taxon>
        <taxon>Endopterygota</taxon>
        <taxon>Hymenoptera</taxon>
        <taxon>Apocrita</taxon>
        <taxon>Proctotrupomorpha</taxon>
        <taxon>Chalcidoidea</taxon>
        <taxon>Pteromalidae</taxon>
        <taxon>Pteromalinae</taxon>
        <taxon>Nasonia</taxon>
    </lineage>
</organism>
<feature type="compositionally biased region" description="Basic and acidic residues" evidence="9">
    <location>
        <begin position="445"/>
        <end position="454"/>
    </location>
</feature>
<proteinExistence type="inferred from homology"/>
<evidence type="ECO:0000313" key="11">
    <source>
        <dbReference type="Proteomes" id="UP000002358"/>
    </source>
</evidence>
<dbReference type="InterPro" id="IPR040309">
    <property type="entry name" value="Naf1"/>
</dbReference>
<feature type="compositionally biased region" description="Polar residues" evidence="9">
    <location>
        <begin position="463"/>
        <end position="486"/>
    </location>
</feature>
<dbReference type="GeneID" id="100122252"/>
<protein>
    <recommendedName>
        <fullName evidence="3">H/ACA ribonucleoprotein complex non-core subunit NAF1</fullName>
    </recommendedName>
</protein>
<evidence type="ECO:0000256" key="8">
    <source>
        <dbReference type="ARBA" id="ARBA00023242"/>
    </source>
</evidence>
<dbReference type="InParanoid" id="A0A7M7GAV6"/>
<dbReference type="GO" id="GO:0003723">
    <property type="term" value="F:RNA binding"/>
    <property type="evidence" value="ECO:0007669"/>
    <property type="project" value="UniProtKB-KW"/>
</dbReference>
<dbReference type="InterPro" id="IPR038664">
    <property type="entry name" value="Gar1/Naf1_Cbf5-bd_sf"/>
</dbReference>
<dbReference type="Gene3D" id="2.40.10.230">
    <property type="entry name" value="Probable tRNA pseudouridine synthase domain"/>
    <property type="match status" value="1"/>
</dbReference>
<comment type="similarity">
    <text evidence="2">Belongs to the NAF1 family.</text>
</comment>
<feature type="region of interest" description="Disordered" evidence="9">
    <location>
        <begin position="1"/>
        <end position="28"/>
    </location>
</feature>
<comment type="subcellular location">
    <subcellularLocation>
        <location evidence="1">Nucleus</location>
    </subcellularLocation>
</comment>
<keyword evidence="8" id="KW-0539">Nucleus</keyword>
<keyword evidence="11" id="KW-1185">Reference proteome</keyword>
<feature type="region of interest" description="Disordered" evidence="9">
    <location>
        <begin position="578"/>
        <end position="599"/>
    </location>
</feature>
<evidence type="ECO:0000256" key="6">
    <source>
        <dbReference type="ARBA" id="ARBA00022553"/>
    </source>
</evidence>
<feature type="compositionally biased region" description="Low complexity" evidence="9">
    <location>
        <begin position="1"/>
        <end position="15"/>
    </location>
</feature>
<keyword evidence="7" id="KW-0694">RNA-binding</keyword>
<evidence type="ECO:0000256" key="1">
    <source>
        <dbReference type="ARBA" id="ARBA00004123"/>
    </source>
</evidence>
<evidence type="ECO:0000256" key="3">
    <source>
        <dbReference type="ARBA" id="ARBA00021438"/>
    </source>
</evidence>
<feature type="compositionally biased region" description="Basic and acidic residues" evidence="9">
    <location>
        <begin position="16"/>
        <end position="26"/>
    </location>
</feature>
<evidence type="ECO:0000256" key="7">
    <source>
        <dbReference type="ARBA" id="ARBA00022884"/>
    </source>
</evidence>
<feature type="compositionally biased region" description="Polar residues" evidence="9">
    <location>
        <begin position="59"/>
        <end position="77"/>
    </location>
</feature>
<name>A0A7M7GAV6_NASVI</name>
<dbReference type="PANTHER" id="PTHR31633:SF1">
    <property type="entry name" value="H_ACA RIBONUCLEOPROTEIN COMPLEX NON-CORE SUBUNIT NAF1"/>
    <property type="match status" value="1"/>
</dbReference>
<dbReference type="AlphaFoldDB" id="A0A7M7GAV6"/>
<dbReference type="SMR" id="A0A7M7GAV6"/>